<feature type="transmembrane region" description="Helical" evidence="2">
    <location>
        <begin position="131"/>
        <end position="154"/>
    </location>
</feature>
<evidence type="ECO:0000313" key="3">
    <source>
        <dbReference type="EMBL" id="TNV77096.1"/>
    </source>
</evidence>
<feature type="region of interest" description="Disordered" evidence="1">
    <location>
        <begin position="1"/>
        <end position="32"/>
    </location>
</feature>
<dbReference type="Proteomes" id="UP000785679">
    <property type="component" value="Unassembled WGS sequence"/>
</dbReference>
<comment type="caution">
    <text evidence="3">The sequence shown here is derived from an EMBL/GenBank/DDBJ whole genome shotgun (WGS) entry which is preliminary data.</text>
</comment>
<protein>
    <submittedName>
        <fullName evidence="3">Uncharacterized protein</fullName>
    </submittedName>
</protein>
<dbReference type="InterPro" id="IPR029164">
    <property type="entry name" value="PIG-Y"/>
</dbReference>
<gene>
    <name evidence="3" type="ORF">FGO68_gene13294</name>
</gene>
<evidence type="ECO:0000256" key="1">
    <source>
        <dbReference type="SAM" id="MobiDB-lite"/>
    </source>
</evidence>
<keyword evidence="2" id="KW-0812">Transmembrane</keyword>
<proteinExistence type="predicted"/>
<organism evidence="3 4">
    <name type="scientific">Halteria grandinella</name>
    <dbReference type="NCBI Taxonomy" id="5974"/>
    <lineage>
        <taxon>Eukaryota</taxon>
        <taxon>Sar</taxon>
        <taxon>Alveolata</taxon>
        <taxon>Ciliophora</taxon>
        <taxon>Intramacronucleata</taxon>
        <taxon>Spirotrichea</taxon>
        <taxon>Stichotrichia</taxon>
        <taxon>Sporadotrichida</taxon>
        <taxon>Halteriidae</taxon>
        <taxon>Halteria</taxon>
    </lineage>
</organism>
<dbReference type="Pfam" id="PF15159">
    <property type="entry name" value="PIG-Y"/>
    <property type="match status" value="1"/>
</dbReference>
<dbReference type="EMBL" id="RRYP01012458">
    <property type="protein sequence ID" value="TNV77096.1"/>
    <property type="molecule type" value="Genomic_DNA"/>
</dbReference>
<feature type="transmembrane region" description="Helical" evidence="2">
    <location>
        <begin position="160"/>
        <end position="182"/>
    </location>
</feature>
<sequence>MYQTTQKRTVSPLQEQMNNESQAKQVSNGIQHSSSEANFIKNNRAKNLKQANNSDPMPMGKLKVQRIVDANLASAPPTIQRSYSTSNNIMQLGKANNRLNKQSIEGDNKKPESLKELAKHSRYKSIATDKVLGVLFIITALVIFTFSLYAFIISKFFMPYTGNQICCLIPSTIVTTLLFMYVNWVAMKYFRHS</sequence>
<dbReference type="AlphaFoldDB" id="A0A8J8NMZ2"/>
<dbReference type="OrthoDB" id="306610at2759"/>
<name>A0A8J8NMZ2_HALGN</name>
<keyword evidence="2" id="KW-0472">Membrane</keyword>
<keyword evidence="2" id="KW-1133">Transmembrane helix</keyword>
<reference evidence="3" key="1">
    <citation type="submission" date="2019-06" db="EMBL/GenBank/DDBJ databases">
        <authorList>
            <person name="Zheng W."/>
        </authorList>
    </citation>
    <scope>NUCLEOTIDE SEQUENCE</scope>
    <source>
        <strain evidence="3">QDHG01</strain>
    </source>
</reference>
<evidence type="ECO:0000256" key="2">
    <source>
        <dbReference type="SAM" id="Phobius"/>
    </source>
</evidence>
<evidence type="ECO:0000313" key="4">
    <source>
        <dbReference type="Proteomes" id="UP000785679"/>
    </source>
</evidence>
<accession>A0A8J8NMZ2</accession>
<keyword evidence="4" id="KW-1185">Reference proteome</keyword>